<protein>
    <submittedName>
        <fullName evidence="1">Uncharacterized protein</fullName>
    </submittedName>
</protein>
<proteinExistence type="predicted"/>
<reference evidence="1 2" key="1">
    <citation type="submission" date="2015-02" db="EMBL/GenBank/DDBJ databases">
        <authorList>
            <person name="Gomez-Escribano P.J."/>
        </authorList>
    </citation>
    <scope>NUCLEOTIDE SEQUENCE [LARGE SCALE GENOMIC DNA]</scope>
    <source>
        <strain evidence="2">C34 (DSM 42122 / NRRL B-24963)</strain>
    </source>
</reference>
<dbReference type="KEGG" id="sle:sle_07670"/>
<gene>
    <name evidence="1" type="primary">sle_07670</name>
</gene>
<dbReference type="Proteomes" id="UP000035016">
    <property type="component" value="Chromosome Chromosome"/>
</dbReference>
<name>A0A0F7VM42_STRLW</name>
<dbReference type="EMBL" id="LN831790">
    <property type="protein sequence ID" value="CQR60230.1"/>
    <property type="molecule type" value="Genomic_DNA"/>
</dbReference>
<dbReference type="RefSeq" id="WP_029381146.1">
    <property type="nucleotide sequence ID" value="NZ_AZSD01000022.1"/>
</dbReference>
<dbReference type="AlphaFoldDB" id="A0A0F7VM42"/>
<accession>A0A0F7VM42</accession>
<organism evidence="1 2">
    <name type="scientific">Streptomyces leeuwenhoekii</name>
    <dbReference type="NCBI Taxonomy" id="1437453"/>
    <lineage>
        <taxon>Bacteria</taxon>
        <taxon>Bacillati</taxon>
        <taxon>Actinomycetota</taxon>
        <taxon>Actinomycetes</taxon>
        <taxon>Kitasatosporales</taxon>
        <taxon>Streptomycetaceae</taxon>
        <taxon>Streptomyces</taxon>
    </lineage>
</organism>
<evidence type="ECO:0000313" key="2">
    <source>
        <dbReference type="Proteomes" id="UP000035016"/>
    </source>
</evidence>
<evidence type="ECO:0000313" key="1">
    <source>
        <dbReference type="EMBL" id="CQR60230.1"/>
    </source>
</evidence>
<sequence length="185" mass="19485">MTGPDPLAAASGNASRTMRDEAVGRFTAGLEDPAEILTGTRDVKRRDPWALLSLPVHERDPAAVAGPGDALVAAADGLIWGALTAAGEKLRRTPACPRSARAGARDIESARLHTLFAVDAGKVEQWRLLEGAWARVPEIATRYGIDPDCLTASLDGYARELIAAGVEHEYGHVPTVLVPCMGLAA</sequence>